<dbReference type="AlphaFoldDB" id="A0A523W082"/>
<reference evidence="3 4" key="1">
    <citation type="submission" date="2019-03" db="EMBL/GenBank/DDBJ databases">
        <title>Metabolic potential of uncultured bacteria and archaea associated with petroleum seepage in deep-sea sediments.</title>
        <authorList>
            <person name="Dong X."/>
            <person name="Hubert C."/>
        </authorList>
    </citation>
    <scope>NUCLEOTIDE SEQUENCE [LARGE SCALE GENOMIC DNA]</scope>
    <source>
        <strain evidence="3">E29_bin52</strain>
    </source>
</reference>
<feature type="domain" description="Xylose isomerase-like TIM barrel" evidence="2">
    <location>
        <begin position="3"/>
        <end position="95"/>
    </location>
</feature>
<accession>A0A523W082</accession>
<dbReference type="Gene3D" id="3.20.20.150">
    <property type="entry name" value="Divalent-metal-dependent TIM barrel enzymes"/>
    <property type="match status" value="1"/>
</dbReference>
<evidence type="ECO:0000313" key="4">
    <source>
        <dbReference type="Proteomes" id="UP000319130"/>
    </source>
</evidence>
<dbReference type="Pfam" id="PF01261">
    <property type="entry name" value="AP_endonuc_2"/>
    <property type="match status" value="1"/>
</dbReference>
<evidence type="ECO:0000259" key="2">
    <source>
        <dbReference type="Pfam" id="PF01261"/>
    </source>
</evidence>
<dbReference type="InterPro" id="IPR036237">
    <property type="entry name" value="Xyl_isomerase-like_sf"/>
</dbReference>
<organism evidence="3 4">
    <name type="scientific">Aerophobetes bacterium</name>
    <dbReference type="NCBI Taxonomy" id="2030807"/>
    <lineage>
        <taxon>Bacteria</taxon>
        <taxon>Candidatus Aerophobota</taxon>
    </lineage>
</organism>
<feature type="non-terminal residue" evidence="3">
    <location>
        <position position="1"/>
    </location>
</feature>
<evidence type="ECO:0000313" key="3">
    <source>
        <dbReference type="EMBL" id="TET60440.1"/>
    </source>
</evidence>
<sequence length="106" mass="11972">LHQLGKENVKLMPDIFHMNIEDASITDSLREAGDKISYVHFADSNRWAPGQGHLNFPEIIGVLKSISYDRFVTVEMLPKPDPDSAARMAIDYLRRAIKESSSIESQ</sequence>
<keyword evidence="1 3" id="KW-0413">Isomerase</keyword>
<dbReference type="SUPFAM" id="SSF51658">
    <property type="entry name" value="Xylose isomerase-like"/>
    <property type="match status" value="1"/>
</dbReference>
<name>A0A523W082_UNCAE</name>
<dbReference type="GO" id="GO:0016853">
    <property type="term" value="F:isomerase activity"/>
    <property type="evidence" value="ECO:0007669"/>
    <property type="project" value="UniProtKB-KW"/>
</dbReference>
<dbReference type="Proteomes" id="UP000319130">
    <property type="component" value="Unassembled WGS sequence"/>
</dbReference>
<protein>
    <submittedName>
        <fullName evidence="3">Sugar phosphate isomerase/epimerase</fullName>
    </submittedName>
</protein>
<gene>
    <name evidence="3" type="ORF">E3J48_06695</name>
</gene>
<dbReference type="InterPro" id="IPR013022">
    <property type="entry name" value="Xyl_isomerase-like_TIM-brl"/>
</dbReference>
<proteinExistence type="predicted"/>
<dbReference type="PANTHER" id="PTHR43489:SF7">
    <property type="entry name" value="3-DEHYDRO-D-GULOSIDE 4-EPIMERASE-RELATED"/>
    <property type="match status" value="1"/>
</dbReference>
<dbReference type="PANTHER" id="PTHR43489">
    <property type="entry name" value="ISOMERASE"/>
    <property type="match status" value="1"/>
</dbReference>
<dbReference type="InterPro" id="IPR050417">
    <property type="entry name" value="Sugar_Epim/Isomerase"/>
</dbReference>
<dbReference type="EMBL" id="SOIZ01000299">
    <property type="protein sequence ID" value="TET60440.1"/>
    <property type="molecule type" value="Genomic_DNA"/>
</dbReference>
<evidence type="ECO:0000256" key="1">
    <source>
        <dbReference type="ARBA" id="ARBA00023235"/>
    </source>
</evidence>
<comment type="caution">
    <text evidence="3">The sequence shown here is derived from an EMBL/GenBank/DDBJ whole genome shotgun (WGS) entry which is preliminary data.</text>
</comment>